<organism evidence="1 2">
    <name type="scientific">Paraburkholderia bengalensis</name>
    <dbReference type="NCBI Taxonomy" id="2747562"/>
    <lineage>
        <taxon>Bacteria</taxon>
        <taxon>Pseudomonadati</taxon>
        <taxon>Pseudomonadota</taxon>
        <taxon>Betaproteobacteria</taxon>
        <taxon>Burkholderiales</taxon>
        <taxon>Burkholderiaceae</taxon>
        <taxon>Paraburkholderia</taxon>
    </lineage>
</organism>
<protein>
    <submittedName>
        <fullName evidence="1">Response regulator receiver protein</fullName>
    </submittedName>
</protein>
<proteinExistence type="predicted"/>
<accession>A0ABU8IM51</accession>
<name>A0ABU8IM51_9BURK</name>
<evidence type="ECO:0000313" key="1">
    <source>
        <dbReference type="EMBL" id="MEI5996677.1"/>
    </source>
</evidence>
<dbReference type="Proteomes" id="UP001386437">
    <property type="component" value="Unassembled WGS sequence"/>
</dbReference>
<comment type="caution">
    <text evidence="1">The sequence shown here is derived from an EMBL/GenBank/DDBJ whole genome shotgun (WGS) entry which is preliminary data.</text>
</comment>
<dbReference type="EMBL" id="JACFYJ010000006">
    <property type="protein sequence ID" value="MEI5996677.1"/>
    <property type="molecule type" value="Genomic_DNA"/>
</dbReference>
<evidence type="ECO:0000313" key="2">
    <source>
        <dbReference type="Proteomes" id="UP001386437"/>
    </source>
</evidence>
<reference evidence="1 2" key="1">
    <citation type="journal article" date="2022" name="Arch. Microbiol.">
        <title>Paraburkholderia bengalensis sp. nov. isolated from roots of Oryza sativa, IR64.</title>
        <authorList>
            <person name="Nag P."/>
            <person name="Mondal N."/>
            <person name="Sarkar J."/>
            <person name="Das S."/>
        </authorList>
    </citation>
    <scope>NUCLEOTIDE SEQUENCE [LARGE SCALE GENOMIC DNA]</scope>
    <source>
        <strain evidence="1 2">IR64_4_BI</strain>
    </source>
</reference>
<sequence>MLDAARLRNDSVPTFKQMFPPSSGSARRAIGIVPCALVYIETDSAGSPNCKNGDPFCYVDQAITLNRSLKAVGLPTLTIATNVRDEVAKYLDKVDARSRPHLVQLAQSTMSLPKNTGFYAAHFKLDMMEQLGAMLGEGEMLMVLDTDMLALRTMDDELLRRCASTGVGAFDISDQEFSAYGDARVTADLEAVAGTRLQNPRWFGGEVLLASAGFIDELVPYAHACFERYRQIAPELNHNGDEAFISAALNLLADHGHQIIDLGVHRAVGRHWSGNTHRDLRWFKGCSLLHLPGCKRLLERQARRRSFSAAHVWRHLVLMHELNRTVWPLRRWVRTQVRPRHRPRARHAAAKSATRVDVLVFDPDAGRLSLLVSRLTSRGMEVMSAVTTEEARCEARRLNPRVIVSSSPVGVADAGEFLGDVFGESGYSNRPVTIAFSTDDARLDWVQWDRWFPRSTDPAEVVDAVTEALRPG</sequence>
<keyword evidence="2" id="KW-1185">Reference proteome</keyword>
<gene>
    <name evidence="1" type="ORF">H3V53_05500</name>
</gene>
<dbReference type="RefSeq" id="WP_336597092.1">
    <property type="nucleotide sequence ID" value="NZ_JACFYJ010000006.1"/>
</dbReference>